<feature type="signal peptide" evidence="1">
    <location>
        <begin position="1"/>
        <end position="21"/>
    </location>
</feature>
<comment type="caution">
    <text evidence="2">The sequence shown here is derived from an EMBL/GenBank/DDBJ whole genome shotgun (WGS) entry which is preliminary data.</text>
</comment>
<keyword evidence="1" id="KW-0732">Signal</keyword>
<protein>
    <recommendedName>
        <fullName evidence="4">PsbP C-terminal domain-containing protein</fullName>
    </recommendedName>
</protein>
<dbReference type="Proteomes" id="UP000317894">
    <property type="component" value="Unassembled WGS sequence"/>
</dbReference>
<sequence>MTSLRFALSLAALLAAVPALANSLVAPGPATGIAKSSFSAAPTSEWNRLSARESKKAETWTLDGPDLNRVVFFGGIAVGEPLFREFDKKKQPLPRVTPNMLITDIPVLLETSYRSRGLVSQFNVDTIEPATVGGHKGVRFTYRYVRADDVERKGEAMGAIVKGQLYLTTYEAPAIYFFDRDLEKFRQLAGTLKM</sequence>
<evidence type="ECO:0000313" key="2">
    <source>
        <dbReference type="EMBL" id="TRW16695.1"/>
    </source>
</evidence>
<dbReference type="RefSeq" id="WP_143554239.1">
    <property type="nucleotide sequence ID" value="NZ_VJWA01000001.1"/>
</dbReference>
<name>A0A552UEN6_9SPHN</name>
<proteinExistence type="predicted"/>
<feature type="chain" id="PRO_5021991403" description="PsbP C-terminal domain-containing protein" evidence="1">
    <location>
        <begin position="22"/>
        <end position="194"/>
    </location>
</feature>
<dbReference type="EMBL" id="VJWA01000001">
    <property type="protein sequence ID" value="TRW16695.1"/>
    <property type="molecule type" value="Genomic_DNA"/>
</dbReference>
<reference evidence="2 3" key="1">
    <citation type="submission" date="2019-07" db="EMBL/GenBank/DDBJ databases">
        <title>Novel species isolated from glacier.</title>
        <authorList>
            <person name="Liu Q."/>
            <person name="Xin Y.-H."/>
        </authorList>
    </citation>
    <scope>NUCLEOTIDE SEQUENCE [LARGE SCALE GENOMIC DNA]</scope>
    <source>
        <strain evidence="2 3">LB1R16</strain>
    </source>
</reference>
<evidence type="ECO:0008006" key="4">
    <source>
        <dbReference type="Google" id="ProtNLM"/>
    </source>
</evidence>
<accession>A0A552UEN6</accession>
<gene>
    <name evidence="2" type="ORF">FMM06_00295</name>
</gene>
<evidence type="ECO:0000313" key="3">
    <source>
        <dbReference type="Proteomes" id="UP000317894"/>
    </source>
</evidence>
<dbReference type="OrthoDB" id="6306524at2"/>
<organism evidence="2 3">
    <name type="scientific">Glacieibacterium frigidum</name>
    <dbReference type="NCBI Taxonomy" id="2593303"/>
    <lineage>
        <taxon>Bacteria</taxon>
        <taxon>Pseudomonadati</taxon>
        <taxon>Pseudomonadota</taxon>
        <taxon>Alphaproteobacteria</taxon>
        <taxon>Sphingomonadales</taxon>
        <taxon>Sphingosinicellaceae</taxon>
        <taxon>Glacieibacterium</taxon>
    </lineage>
</organism>
<keyword evidence="3" id="KW-1185">Reference proteome</keyword>
<evidence type="ECO:0000256" key="1">
    <source>
        <dbReference type="SAM" id="SignalP"/>
    </source>
</evidence>
<dbReference type="AlphaFoldDB" id="A0A552UEN6"/>